<dbReference type="EMBL" id="GBXM01106038">
    <property type="protein sequence ID" value="JAH02539.1"/>
    <property type="molecule type" value="Transcribed_RNA"/>
</dbReference>
<proteinExistence type="predicted"/>
<name>A0A0E9PDD3_ANGAN</name>
<reference evidence="1" key="1">
    <citation type="submission" date="2014-11" db="EMBL/GenBank/DDBJ databases">
        <authorList>
            <person name="Amaro Gonzalez C."/>
        </authorList>
    </citation>
    <scope>NUCLEOTIDE SEQUENCE</scope>
</reference>
<protein>
    <submittedName>
        <fullName evidence="1">Uncharacterized protein</fullName>
    </submittedName>
</protein>
<organism evidence="1">
    <name type="scientific">Anguilla anguilla</name>
    <name type="common">European freshwater eel</name>
    <name type="synonym">Muraena anguilla</name>
    <dbReference type="NCBI Taxonomy" id="7936"/>
    <lineage>
        <taxon>Eukaryota</taxon>
        <taxon>Metazoa</taxon>
        <taxon>Chordata</taxon>
        <taxon>Craniata</taxon>
        <taxon>Vertebrata</taxon>
        <taxon>Euteleostomi</taxon>
        <taxon>Actinopterygii</taxon>
        <taxon>Neopterygii</taxon>
        <taxon>Teleostei</taxon>
        <taxon>Anguilliformes</taxon>
        <taxon>Anguillidae</taxon>
        <taxon>Anguilla</taxon>
    </lineage>
</organism>
<evidence type="ECO:0000313" key="1">
    <source>
        <dbReference type="EMBL" id="JAH02539.1"/>
    </source>
</evidence>
<accession>A0A0E9PDD3</accession>
<dbReference type="AlphaFoldDB" id="A0A0E9PDD3"/>
<reference evidence="1" key="2">
    <citation type="journal article" date="2015" name="Fish Shellfish Immunol.">
        <title>Early steps in the European eel (Anguilla anguilla)-Vibrio vulnificus interaction in the gills: Role of the RtxA13 toxin.</title>
        <authorList>
            <person name="Callol A."/>
            <person name="Pajuelo D."/>
            <person name="Ebbesson L."/>
            <person name="Teles M."/>
            <person name="MacKenzie S."/>
            <person name="Amaro C."/>
        </authorList>
    </citation>
    <scope>NUCLEOTIDE SEQUENCE</scope>
</reference>
<sequence length="30" mass="3103">MRMSHCIPATASNQSGTQSACKSYSASALL</sequence>